<keyword evidence="2" id="KW-1185">Reference proteome</keyword>
<evidence type="ECO:0000313" key="1">
    <source>
        <dbReference type="EMBL" id="GBP01334.1"/>
    </source>
</evidence>
<reference evidence="1 2" key="1">
    <citation type="journal article" date="2019" name="Commun. Biol.">
        <title>The bagworm genome reveals a unique fibroin gene that provides high tensile strength.</title>
        <authorList>
            <person name="Kono N."/>
            <person name="Nakamura H."/>
            <person name="Ohtoshi R."/>
            <person name="Tomita M."/>
            <person name="Numata K."/>
            <person name="Arakawa K."/>
        </authorList>
    </citation>
    <scope>NUCLEOTIDE SEQUENCE [LARGE SCALE GENOMIC DNA]</scope>
</reference>
<protein>
    <submittedName>
        <fullName evidence="1">Uncharacterized protein</fullName>
    </submittedName>
</protein>
<name>A0A4C1SH41_EUMVA</name>
<dbReference type="AlphaFoldDB" id="A0A4C1SH41"/>
<sequence>MGFTTPAPKYVVPVSYAAGHSQRMCSAVACPSLQILRNIIAQFPQFLEMRVCISSALITFLRKHSLAQSHGVDLRLEYCAVFPLQPPLEVRSNYSSACTAILQFGAICKPELGTLFYNHVIISPGFPVTNDHFKVPRE</sequence>
<evidence type="ECO:0000313" key="2">
    <source>
        <dbReference type="Proteomes" id="UP000299102"/>
    </source>
</evidence>
<accession>A0A4C1SH41</accession>
<dbReference type="EMBL" id="BGZK01003440">
    <property type="protein sequence ID" value="GBP01334.1"/>
    <property type="molecule type" value="Genomic_DNA"/>
</dbReference>
<comment type="caution">
    <text evidence="1">The sequence shown here is derived from an EMBL/GenBank/DDBJ whole genome shotgun (WGS) entry which is preliminary data.</text>
</comment>
<gene>
    <name evidence="1" type="ORF">EVAR_66466_1</name>
</gene>
<dbReference type="Proteomes" id="UP000299102">
    <property type="component" value="Unassembled WGS sequence"/>
</dbReference>
<organism evidence="1 2">
    <name type="scientific">Eumeta variegata</name>
    <name type="common">Bagworm moth</name>
    <name type="synonym">Eumeta japonica</name>
    <dbReference type="NCBI Taxonomy" id="151549"/>
    <lineage>
        <taxon>Eukaryota</taxon>
        <taxon>Metazoa</taxon>
        <taxon>Ecdysozoa</taxon>
        <taxon>Arthropoda</taxon>
        <taxon>Hexapoda</taxon>
        <taxon>Insecta</taxon>
        <taxon>Pterygota</taxon>
        <taxon>Neoptera</taxon>
        <taxon>Endopterygota</taxon>
        <taxon>Lepidoptera</taxon>
        <taxon>Glossata</taxon>
        <taxon>Ditrysia</taxon>
        <taxon>Tineoidea</taxon>
        <taxon>Psychidae</taxon>
        <taxon>Oiketicinae</taxon>
        <taxon>Eumeta</taxon>
    </lineage>
</organism>
<proteinExistence type="predicted"/>